<dbReference type="EMBL" id="LNJC01000016">
    <property type="protein sequence ID" value="KYC50306.1"/>
    <property type="molecule type" value="Genomic_DNA"/>
</dbReference>
<dbReference type="GO" id="GO:0016740">
    <property type="term" value="F:transferase activity"/>
    <property type="evidence" value="ECO:0007669"/>
    <property type="project" value="UniProtKB-KW"/>
</dbReference>
<dbReference type="Proteomes" id="UP000092403">
    <property type="component" value="Unassembled WGS sequence"/>
</dbReference>
<evidence type="ECO:0000256" key="11">
    <source>
        <dbReference type="HAMAP-Rule" id="MF_00121"/>
    </source>
</evidence>
<keyword evidence="14" id="KW-0808">Transferase</keyword>
<accession>A0A150IS47</accession>
<dbReference type="InterPro" id="IPR004413">
    <property type="entry name" value="GatB"/>
</dbReference>
<dbReference type="Gene3D" id="1.10.150.380">
    <property type="entry name" value="GatB domain, N-terminal subdomain"/>
    <property type="match status" value="1"/>
</dbReference>
<evidence type="ECO:0000259" key="12">
    <source>
        <dbReference type="SMART" id="SM00845"/>
    </source>
</evidence>
<dbReference type="InterPro" id="IPR017958">
    <property type="entry name" value="Gln-tRNA_amidoTrfase_suB_CS"/>
</dbReference>
<dbReference type="EMBL" id="LNGE01000015">
    <property type="protein sequence ID" value="KYC45592.1"/>
    <property type="molecule type" value="Genomic_DNA"/>
</dbReference>
<dbReference type="FunFam" id="1.10.10.410:FF:000001">
    <property type="entry name" value="Aspartyl/glutamyl-tRNA(Asn/Gln) amidotransferase subunit B"/>
    <property type="match status" value="1"/>
</dbReference>
<evidence type="ECO:0000256" key="3">
    <source>
        <dbReference type="ARBA" id="ARBA00016923"/>
    </source>
</evidence>
<dbReference type="NCBIfam" id="NF004012">
    <property type="entry name" value="PRK05477.1-2"/>
    <property type="match status" value="1"/>
</dbReference>
<dbReference type="InterPro" id="IPR017959">
    <property type="entry name" value="Asn/Gln-tRNA_amidoTrfase_suB/E"/>
</dbReference>
<evidence type="ECO:0000313" key="14">
    <source>
        <dbReference type="EMBL" id="KYC47688.1"/>
    </source>
</evidence>
<evidence type="ECO:0000256" key="9">
    <source>
        <dbReference type="ARBA" id="ARBA00047380"/>
    </source>
</evidence>
<comment type="catalytic activity">
    <reaction evidence="10 11">
        <text>L-glutamyl-tRNA(Gln) + L-glutamine + ATP + H2O = L-glutaminyl-tRNA(Gln) + L-glutamate + ADP + phosphate + H(+)</text>
        <dbReference type="Rhea" id="RHEA:17521"/>
        <dbReference type="Rhea" id="RHEA-COMP:9681"/>
        <dbReference type="Rhea" id="RHEA-COMP:9684"/>
        <dbReference type="ChEBI" id="CHEBI:15377"/>
        <dbReference type="ChEBI" id="CHEBI:15378"/>
        <dbReference type="ChEBI" id="CHEBI:29985"/>
        <dbReference type="ChEBI" id="CHEBI:30616"/>
        <dbReference type="ChEBI" id="CHEBI:43474"/>
        <dbReference type="ChEBI" id="CHEBI:58359"/>
        <dbReference type="ChEBI" id="CHEBI:78520"/>
        <dbReference type="ChEBI" id="CHEBI:78521"/>
        <dbReference type="ChEBI" id="CHEBI:456216"/>
    </reaction>
</comment>
<evidence type="ECO:0000256" key="7">
    <source>
        <dbReference type="ARBA" id="ARBA00022917"/>
    </source>
</evidence>
<name>A0A150IS47_9EURY</name>
<protein>
    <recommendedName>
        <fullName evidence="3 11">Aspartyl/glutamyl-tRNA(Asn/Gln) amidotransferase subunit B</fullName>
        <shortName evidence="11">Asp/Glu-ADT subunit B</shortName>
        <ecNumber evidence="11">6.3.5.-</ecNumber>
    </recommendedName>
</protein>
<accession>A0A150IL12</accession>
<dbReference type="PATRIC" id="fig|1706438.3.peg.933"/>
<evidence type="ECO:0000313" key="16">
    <source>
        <dbReference type="Proteomes" id="UP000091929"/>
    </source>
</evidence>
<dbReference type="EMBL" id="LNGF01000018">
    <property type="protein sequence ID" value="KYC47688.1"/>
    <property type="molecule type" value="Genomic_DNA"/>
</dbReference>
<dbReference type="GO" id="GO:0050567">
    <property type="term" value="F:glutaminyl-tRNA synthase (glutamine-hydrolyzing) activity"/>
    <property type="evidence" value="ECO:0007669"/>
    <property type="project" value="UniProtKB-UniRule"/>
</dbReference>
<comment type="subunit">
    <text evidence="2 11">Heterotrimer of A, B and C subunits.</text>
</comment>
<dbReference type="GO" id="GO:0070681">
    <property type="term" value="P:glutaminyl-tRNAGln biosynthesis via transamidation"/>
    <property type="evidence" value="ECO:0007669"/>
    <property type="project" value="TreeGrafter"/>
</dbReference>
<dbReference type="SMART" id="SM00845">
    <property type="entry name" value="GatB_Yqey"/>
    <property type="match status" value="1"/>
</dbReference>
<keyword evidence="6 11" id="KW-0067">ATP-binding</keyword>
<evidence type="ECO:0000313" key="15">
    <source>
        <dbReference type="EMBL" id="KYC50306.1"/>
    </source>
</evidence>
<dbReference type="PATRIC" id="fig|1706436.3.peg.745"/>
<dbReference type="Proteomes" id="UP000092401">
    <property type="component" value="Unassembled WGS sequence"/>
</dbReference>
<proteinExistence type="inferred from homology"/>
<keyword evidence="5 11" id="KW-0547">Nucleotide-binding</keyword>
<dbReference type="AlphaFoldDB" id="A0A150IS47"/>
<dbReference type="Pfam" id="PF02637">
    <property type="entry name" value="GatB_Yqey"/>
    <property type="match status" value="1"/>
</dbReference>
<dbReference type="SUPFAM" id="SSF55931">
    <property type="entry name" value="Glutamine synthetase/guanido kinase"/>
    <property type="match status" value="1"/>
</dbReference>
<evidence type="ECO:0000256" key="5">
    <source>
        <dbReference type="ARBA" id="ARBA00022741"/>
    </source>
</evidence>
<gene>
    <name evidence="11 14" type="primary">gatB</name>
    <name evidence="13" type="ORF">APG10_00738</name>
    <name evidence="14" type="ORF">APG11_00934</name>
    <name evidence="15" type="ORF">APG12_00924</name>
</gene>
<keyword evidence="7 11" id="KW-0648">Protein biosynthesis</keyword>
<dbReference type="GO" id="GO:0006412">
    <property type="term" value="P:translation"/>
    <property type="evidence" value="ECO:0007669"/>
    <property type="project" value="UniProtKB-UniRule"/>
</dbReference>
<evidence type="ECO:0000256" key="8">
    <source>
        <dbReference type="ARBA" id="ARBA00024799"/>
    </source>
</evidence>
<dbReference type="EC" id="6.3.5.-" evidence="11"/>
<accession>A0A150IZ95</accession>
<comment type="similarity">
    <text evidence="1 11">Belongs to the GatB/GatE family. GatB subfamily.</text>
</comment>
<dbReference type="GO" id="GO:0005524">
    <property type="term" value="F:ATP binding"/>
    <property type="evidence" value="ECO:0007669"/>
    <property type="project" value="UniProtKB-KW"/>
</dbReference>
<evidence type="ECO:0000256" key="1">
    <source>
        <dbReference type="ARBA" id="ARBA00005306"/>
    </source>
</evidence>
<evidence type="ECO:0000256" key="10">
    <source>
        <dbReference type="ARBA" id="ARBA00047913"/>
    </source>
</evidence>
<dbReference type="PATRIC" id="fig|1706437.3.peg.944"/>
<dbReference type="PANTHER" id="PTHR11659">
    <property type="entry name" value="GLUTAMYL-TRNA GLN AMIDOTRANSFERASE SUBUNIT B MITOCHONDRIAL AND PROKARYOTIC PET112-RELATED"/>
    <property type="match status" value="1"/>
</dbReference>
<dbReference type="HAMAP" id="MF_00121">
    <property type="entry name" value="GatB"/>
    <property type="match status" value="1"/>
</dbReference>
<evidence type="ECO:0000313" key="17">
    <source>
        <dbReference type="Proteomes" id="UP000092401"/>
    </source>
</evidence>
<keyword evidence="4 11" id="KW-0436">Ligase</keyword>
<organism evidence="14 16">
    <name type="scientific">Candidatus Methanofastidiosum methylothiophilum</name>
    <dbReference type="NCBI Taxonomy" id="1705564"/>
    <lineage>
        <taxon>Archaea</taxon>
        <taxon>Methanobacteriati</taxon>
        <taxon>Methanobacteriota</taxon>
        <taxon>Stenosarchaea group</taxon>
        <taxon>Candidatus Methanofastidiosia</taxon>
        <taxon>Candidatus Methanofastidiosales</taxon>
        <taxon>Candidatus Methanofastidiosaceae</taxon>
        <taxon>Candidatus Methanofastidiosum</taxon>
    </lineage>
</organism>
<dbReference type="InterPro" id="IPR042114">
    <property type="entry name" value="GatB_C_1"/>
</dbReference>
<feature type="domain" description="Asn/Gln amidotransferase" evidence="12">
    <location>
        <begin position="316"/>
        <end position="462"/>
    </location>
</feature>
<evidence type="ECO:0000313" key="13">
    <source>
        <dbReference type="EMBL" id="KYC45592.1"/>
    </source>
</evidence>
<evidence type="ECO:0000256" key="4">
    <source>
        <dbReference type="ARBA" id="ARBA00022598"/>
    </source>
</evidence>
<evidence type="ECO:0000256" key="2">
    <source>
        <dbReference type="ARBA" id="ARBA00011123"/>
    </source>
</evidence>
<dbReference type="PROSITE" id="PS01234">
    <property type="entry name" value="GATB"/>
    <property type="match status" value="1"/>
</dbReference>
<dbReference type="InterPro" id="IPR018027">
    <property type="entry name" value="Asn/Gln_amidotransferase"/>
</dbReference>
<dbReference type="NCBIfam" id="TIGR00133">
    <property type="entry name" value="gatB"/>
    <property type="match status" value="1"/>
</dbReference>
<evidence type="ECO:0000256" key="6">
    <source>
        <dbReference type="ARBA" id="ARBA00022840"/>
    </source>
</evidence>
<dbReference type="SUPFAM" id="SSF89095">
    <property type="entry name" value="GatB/YqeY motif"/>
    <property type="match status" value="1"/>
</dbReference>
<dbReference type="InterPro" id="IPR003789">
    <property type="entry name" value="Asn/Gln_tRNA_amidoTrase-B-like"/>
</dbReference>
<dbReference type="PANTHER" id="PTHR11659:SF0">
    <property type="entry name" value="GLUTAMYL-TRNA(GLN) AMIDOTRANSFERASE SUBUNIT B, MITOCHONDRIAL"/>
    <property type="match status" value="1"/>
</dbReference>
<dbReference type="InterPro" id="IPR006075">
    <property type="entry name" value="Asn/Gln-tRNA_Trfase_suB/E_cat"/>
</dbReference>
<comment type="function">
    <text evidence="8 11">Allows the formation of correctly charged Asn-tRNA(Asn) or Gln-tRNA(Gln) through the transamidation of misacylated Asp-tRNA(Asn) or Glu-tRNA(Gln) in organisms which lack either or both of asparaginyl-tRNA or glutaminyl-tRNA synthetases. The reaction takes place in the presence of glutamine and ATP through an activated phospho-Asp-tRNA(Asn) or phospho-Glu-tRNA(Gln).</text>
</comment>
<dbReference type="Proteomes" id="UP000091929">
    <property type="component" value="Unassembled WGS sequence"/>
</dbReference>
<reference evidence="16 17" key="1">
    <citation type="journal article" date="2016" name="ISME J.">
        <title>Chasing the elusive Euryarchaeota class WSA2: genomes reveal a uniquely fastidious methyl-reducing methanogen.</title>
        <authorList>
            <person name="Nobu M.K."/>
            <person name="Narihiro T."/>
            <person name="Kuroda K."/>
            <person name="Mei R."/>
            <person name="Liu W.T."/>
        </authorList>
    </citation>
    <scope>NUCLEOTIDE SEQUENCE [LARGE SCALE GENOMIC DNA]</scope>
    <source>
        <strain evidence="13">B03fssc0709_Meth_Bin005</strain>
        <strain evidence="14">B15fssc0709_Meth_Bin003</strain>
        <strain evidence="15">BMIXfssc0709_Meth_Bin006</strain>
    </source>
</reference>
<comment type="caution">
    <text evidence="14">The sequence shown here is derived from an EMBL/GenBank/DDBJ whole genome shotgun (WGS) entry which is preliminary data.</text>
</comment>
<dbReference type="InterPro" id="IPR014746">
    <property type="entry name" value="Gln_synth/guanido_kin_cat_dom"/>
</dbReference>
<dbReference type="InterPro" id="IPR023168">
    <property type="entry name" value="GatB_Yqey_C_2"/>
</dbReference>
<dbReference type="Gene3D" id="1.10.10.410">
    <property type="match status" value="1"/>
</dbReference>
<sequence>MQLHEDKYKDLNLKIGLEIHVQLKTEQKIFCECSTDYINSSPNNNICPICTSQPGSKPMGVNEKALENLLKIGLFFGCKAYEKPFYVQRKHYFYPDLPSNYQRTSQPILGDGNFMGVGIWEIHIEEDPGRYELREGKVDLNRCGVPLAEIVTAPDIKSPEYAREFLRDLLLSLEYLGVIRGESGSIRADVNISIMGGNRIEIKNVNSVKGVYKALKYEIVRQKAVLQRGGTITMETRHFDEGSMITKTLRKKETVADYRYIPDPDLVPIYISPEKLQEIESVLPESPHNKKKRFMKEYSLGEEIVDALISDLYLSDFFEESAKKSNPIESGKWCATELKRRLNEKNLSVSTSKITPKHISDMIGFIERGELSVKNAKWIIEDAVDTGEDITSLMDKKNFYQISSEDTLLDIIEKVMGDNPKAVEDYKSGNENALHFLFGKVVNETEGRAEPSKTIKLLKDKLCMVN</sequence>
<dbReference type="Pfam" id="PF02934">
    <property type="entry name" value="GatB_N"/>
    <property type="match status" value="1"/>
</dbReference>
<comment type="catalytic activity">
    <reaction evidence="9 11">
        <text>L-aspartyl-tRNA(Asn) + L-glutamine + ATP + H2O = L-asparaginyl-tRNA(Asn) + L-glutamate + ADP + phosphate + 2 H(+)</text>
        <dbReference type="Rhea" id="RHEA:14513"/>
        <dbReference type="Rhea" id="RHEA-COMP:9674"/>
        <dbReference type="Rhea" id="RHEA-COMP:9677"/>
        <dbReference type="ChEBI" id="CHEBI:15377"/>
        <dbReference type="ChEBI" id="CHEBI:15378"/>
        <dbReference type="ChEBI" id="CHEBI:29985"/>
        <dbReference type="ChEBI" id="CHEBI:30616"/>
        <dbReference type="ChEBI" id="CHEBI:43474"/>
        <dbReference type="ChEBI" id="CHEBI:58359"/>
        <dbReference type="ChEBI" id="CHEBI:78515"/>
        <dbReference type="ChEBI" id="CHEBI:78516"/>
        <dbReference type="ChEBI" id="CHEBI:456216"/>
    </reaction>
</comment>